<dbReference type="OrthoDB" id="2686356at2759"/>
<proteinExistence type="predicted"/>
<evidence type="ECO:0008006" key="4">
    <source>
        <dbReference type="Google" id="ProtNLM"/>
    </source>
</evidence>
<evidence type="ECO:0000256" key="1">
    <source>
        <dbReference type="SAM" id="SignalP"/>
    </source>
</evidence>
<dbReference type="PANTHER" id="PTHR39603:SF1">
    <property type="entry name" value="CYANOVIRIN-N DOMAIN-CONTAINING PROTEIN"/>
    <property type="match status" value="1"/>
</dbReference>
<dbReference type="Proteomes" id="UP000283269">
    <property type="component" value="Unassembled WGS sequence"/>
</dbReference>
<gene>
    <name evidence="2" type="ORF">CVT25_000686</name>
</gene>
<feature type="chain" id="PRO_5019427824" description="Cyanovirin-N domain-containing protein" evidence="1">
    <location>
        <begin position="25"/>
        <end position="182"/>
    </location>
</feature>
<sequence>MLSIKIKTNVLVLCLSLMSWNAVASPTQGFAEVIPGPGLPSLESLGLTSADLYRGYSDRSVARDSINTSLAKRVPTTCQNIAGHTVSAANAKACVTYLRNLGTTPCGLTSDNIIFCQSGDAAIGGSNLKGQGQLVSSYCSDVAIGAQNILNQCTQSNGQVEGYAAANGNGDIVVSIEPLGGA</sequence>
<organism evidence="2 3">
    <name type="scientific">Psilocybe cyanescens</name>
    <dbReference type="NCBI Taxonomy" id="93625"/>
    <lineage>
        <taxon>Eukaryota</taxon>
        <taxon>Fungi</taxon>
        <taxon>Dikarya</taxon>
        <taxon>Basidiomycota</taxon>
        <taxon>Agaricomycotina</taxon>
        <taxon>Agaricomycetes</taxon>
        <taxon>Agaricomycetidae</taxon>
        <taxon>Agaricales</taxon>
        <taxon>Agaricineae</taxon>
        <taxon>Strophariaceae</taxon>
        <taxon>Psilocybe</taxon>
    </lineage>
</organism>
<keyword evidence="1" id="KW-0732">Signal</keyword>
<name>A0A409XUF1_PSICY</name>
<evidence type="ECO:0000313" key="3">
    <source>
        <dbReference type="Proteomes" id="UP000283269"/>
    </source>
</evidence>
<accession>A0A409XUF1</accession>
<dbReference type="InParanoid" id="A0A409XUF1"/>
<dbReference type="AlphaFoldDB" id="A0A409XUF1"/>
<dbReference type="PANTHER" id="PTHR39603">
    <property type="entry name" value="CYANOVIRIN-N DOMAIN-CONTAINING PROTEIN"/>
    <property type="match status" value="1"/>
</dbReference>
<evidence type="ECO:0000313" key="2">
    <source>
        <dbReference type="EMBL" id="PPQ94358.1"/>
    </source>
</evidence>
<protein>
    <recommendedName>
        <fullName evidence="4">Cyanovirin-N domain-containing protein</fullName>
    </recommendedName>
</protein>
<dbReference type="STRING" id="93625.A0A409XUF1"/>
<reference evidence="2 3" key="1">
    <citation type="journal article" date="2018" name="Evol. Lett.">
        <title>Horizontal gene cluster transfer increased hallucinogenic mushroom diversity.</title>
        <authorList>
            <person name="Reynolds H.T."/>
            <person name="Vijayakumar V."/>
            <person name="Gluck-Thaler E."/>
            <person name="Korotkin H.B."/>
            <person name="Matheny P.B."/>
            <person name="Slot J.C."/>
        </authorList>
    </citation>
    <scope>NUCLEOTIDE SEQUENCE [LARGE SCALE GENOMIC DNA]</scope>
    <source>
        <strain evidence="2 3">2631</strain>
    </source>
</reference>
<comment type="caution">
    <text evidence="2">The sequence shown here is derived from an EMBL/GenBank/DDBJ whole genome shotgun (WGS) entry which is preliminary data.</text>
</comment>
<dbReference type="EMBL" id="NHYD01000369">
    <property type="protein sequence ID" value="PPQ94358.1"/>
    <property type="molecule type" value="Genomic_DNA"/>
</dbReference>
<feature type="signal peptide" evidence="1">
    <location>
        <begin position="1"/>
        <end position="24"/>
    </location>
</feature>
<keyword evidence="3" id="KW-1185">Reference proteome</keyword>